<evidence type="ECO:0000256" key="4">
    <source>
        <dbReference type="ARBA" id="ARBA00023027"/>
    </source>
</evidence>
<name>A0A4D6HDW8_9EURY</name>
<dbReference type="NCBIfam" id="TIGR01470">
    <property type="entry name" value="cysG_Nterm"/>
    <property type="match status" value="1"/>
</dbReference>
<gene>
    <name evidence="8" type="ORF">DV733_13430</name>
</gene>
<dbReference type="Pfam" id="PF13241">
    <property type="entry name" value="NAD_binding_7"/>
    <property type="match status" value="1"/>
</dbReference>
<dbReference type="OrthoDB" id="10510at2157"/>
<evidence type="ECO:0000256" key="6">
    <source>
        <dbReference type="ARBA" id="ARBA00047561"/>
    </source>
</evidence>
<dbReference type="PANTHER" id="PTHR35330:SF1">
    <property type="entry name" value="SIROHEME BIOSYNTHESIS PROTEIN MET8"/>
    <property type="match status" value="1"/>
</dbReference>
<dbReference type="InterPro" id="IPR036291">
    <property type="entry name" value="NAD(P)-bd_dom_sf"/>
</dbReference>
<dbReference type="RefSeq" id="WP_049992495.1">
    <property type="nucleotide sequence ID" value="NZ_CP031310.1"/>
</dbReference>
<dbReference type="STRING" id="1457250.GCA_000755225_01546"/>
<keyword evidence="3" id="KW-0560">Oxidoreductase</keyword>
<dbReference type="KEGG" id="hsn:DV733_13430"/>
<sequence length="215" mass="23095">MIPLFHDFEDEVVLVVGGGPVGARKARRFGREASVVVCSDDFGDRDFGDAERVRTVLEPADASAWLDRIEPALVVAATGDEAVDDAVATAARERGMLVNRADKRGGRDAGSVVVPATIREEPVVAALSTSGRSPALSRYLRQRLEPELANAGAMAELTGELRHDLEAAGIGPERRRKALRAVVRSREVWTALDSGSSKARQRATDVIDEIEGENP</sequence>
<evidence type="ECO:0000256" key="1">
    <source>
        <dbReference type="ARBA" id="ARBA00005010"/>
    </source>
</evidence>
<keyword evidence="9" id="KW-1185">Reference proteome</keyword>
<dbReference type="Gene3D" id="3.30.160.110">
    <property type="entry name" value="Siroheme synthase, domain 2"/>
    <property type="match status" value="1"/>
</dbReference>
<dbReference type="InterPro" id="IPR028161">
    <property type="entry name" value="Met8-like"/>
</dbReference>
<dbReference type="GO" id="GO:0019354">
    <property type="term" value="P:siroheme biosynthetic process"/>
    <property type="evidence" value="ECO:0007669"/>
    <property type="project" value="UniProtKB-UniPathway"/>
</dbReference>
<feature type="region of interest" description="Disordered" evidence="7">
    <location>
        <begin position="193"/>
        <end position="215"/>
    </location>
</feature>
<dbReference type="GO" id="GO:0004325">
    <property type="term" value="F:ferrochelatase activity"/>
    <property type="evidence" value="ECO:0007669"/>
    <property type="project" value="InterPro"/>
</dbReference>
<dbReference type="GO" id="GO:0043115">
    <property type="term" value="F:precorrin-2 dehydrogenase activity"/>
    <property type="evidence" value="ECO:0007669"/>
    <property type="project" value="UniProtKB-EC"/>
</dbReference>
<keyword evidence="4" id="KW-0520">NAD</keyword>
<dbReference type="EMBL" id="CP031310">
    <property type="protein sequence ID" value="QCC52169.1"/>
    <property type="molecule type" value="Genomic_DNA"/>
</dbReference>
<evidence type="ECO:0000256" key="3">
    <source>
        <dbReference type="ARBA" id="ARBA00023002"/>
    </source>
</evidence>
<dbReference type="SUPFAM" id="SSF51735">
    <property type="entry name" value="NAD(P)-binding Rossmann-fold domains"/>
    <property type="match status" value="1"/>
</dbReference>
<evidence type="ECO:0000313" key="9">
    <source>
        <dbReference type="Proteomes" id="UP000296706"/>
    </source>
</evidence>
<feature type="compositionally biased region" description="Acidic residues" evidence="7">
    <location>
        <begin position="206"/>
        <end position="215"/>
    </location>
</feature>
<evidence type="ECO:0000256" key="2">
    <source>
        <dbReference type="ARBA" id="ARBA00012400"/>
    </source>
</evidence>
<comment type="catalytic activity">
    <reaction evidence="6">
        <text>precorrin-2 + NAD(+) = sirohydrochlorin + NADH + 2 H(+)</text>
        <dbReference type="Rhea" id="RHEA:15613"/>
        <dbReference type="ChEBI" id="CHEBI:15378"/>
        <dbReference type="ChEBI" id="CHEBI:57540"/>
        <dbReference type="ChEBI" id="CHEBI:57945"/>
        <dbReference type="ChEBI" id="CHEBI:58351"/>
        <dbReference type="ChEBI" id="CHEBI:58827"/>
        <dbReference type="EC" id="1.3.1.76"/>
    </reaction>
</comment>
<organism evidence="8 9">
    <name type="scientific">Halapricum salinum</name>
    <dbReference type="NCBI Taxonomy" id="1457250"/>
    <lineage>
        <taxon>Archaea</taxon>
        <taxon>Methanobacteriati</taxon>
        <taxon>Methanobacteriota</taxon>
        <taxon>Stenosarchaea group</taxon>
        <taxon>Halobacteria</taxon>
        <taxon>Halobacteriales</taxon>
        <taxon>Haloarculaceae</taxon>
        <taxon>Halapricum</taxon>
    </lineage>
</organism>
<evidence type="ECO:0000313" key="8">
    <source>
        <dbReference type="EMBL" id="QCC52169.1"/>
    </source>
</evidence>
<dbReference type="Gene3D" id="3.40.50.720">
    <property type="entry name" value="NAD(P)-binding Rossmann-like Domain"/>
    <property type="match status" value="1"/>
</dbReference>
<comment type="pathway">
    <text evidence="1">Porphyrin-containing compound metabolism; siroheme biosynthesis; sirohydrochlorin from precorrin-2: step 1/1.</text>
</comment>
<proteinExistence type="predicted"/>
<dbReference type="GeneID" id="39848881"/>
<dbReference type="EC" id="1.3.1.76" evidence="2"/>
<reference evidence="8 9" key="1">
    <citation type="journal article" date="2019" name="Nat. Commun.">
        <title>A new type of DNA phosphorothioation-based antiviral system in archaea.</title>
        <authorList>
            <person name="Xiong L."/>
            <person name="Liu S."/>
            <person name="Chen S."/>
            <person name="Xiao Y."/>
            <person name="Zhu B."/>
            <person name="Gao Y."/>
            <person name="Zhang Y."/>
            <person name="Chen B."/>
            <person name="Luo J."/>
            <person name="Deng Z."/>
            <person name="Chen X."/>
            <person name="Wang L."/>
            <person name="Chen S."/>
        </authorList>
    </citation>
    <scope>NUCLEOTIDE SEQUENCE [LARGE SCALE GENOMIC DNA]</scope>
    <source>
        <strain evidence="8 9">CBA1105</strain>
    </source>
</reference>
<dbReference type="AlphaFoldDB" id="A0A4D6HDW8"/>
<dbReference type="SUPFAM" id="SSF75615">
    <property type="entry name" value="Siroheme synthase middle domains-like"/>
    <property type="match status" value="1"/>
</dbReference>
<dbReference type="PANTHER" id="PTHR35330">
    <property type="entry name" value="SIROHEME BIOSYNTHESIS PROTEIN MET8"/>
    <property type="match status" value="1"/>
</dbReference>
<evidence type="ECO:0000256" key="5">
    <source>
        <dbReference type="ARBA" id="ARBA00023244"/>
    </source>
</evidence>
<accession>A0A4D6HDW8</accession>
<dbReference type="UniPathway" id="UPA00262">
    <property type="reaction ID" value="UER00222"/>
</dbReference>
<evidence type="ECO:0000256" key="7">
    <source>
        <dbReference type="SAM" id="MobiDB-lite"/>
    </source>
</evidence>
<keyword evidence="5" id="KW-0627">Porphyrin biosynthesis</keyword>
<protein>
    <recommendedName>
        <fullName evidence="2">precorrin-2 dehydrogenase</fullName>
        <ecNumber evidence="2">1.3.1.76</ecNumber>
    </recommendedName>
</protein>
<dbReference type="Proteomes" id="UP000296706">
    <property type="component" value="Chromosome"/>
</dbReference>
<dbReference type="InterPro" id="IPR006367">
    <property type="entry name" value="Sirohaem_synthase_N"/>
</dbReference>